<feature type="region of interest" description="Disordered" evidence="1">
    <location>
        <begin position="1"/>
        <end position="32"/>
    </location>
</feature>
<sequence length="32" mass="3284">MPATAFPHPAGTTRVVPRPGESVTPTRGPVQA</sequence>
<name>A0ABS4UNZ0_9ACTN</name>
<gene>
    <name evidence="2" type="ORF">JOF29_004469</name>
</gene>
<accession>A0ABS4UNZ0</accession>
<organism evidence="2 3">
    <name type="scientific">Kribbella aluminosa</name>
    <dbReference type="NCBI Taxonomy" id="416017"/>
    <lineage>
        <taxon>Bacteria</taxon>
        <taxon>Bacillati</taxon>
        <taxon>Actinomycetota</taxon>
        <taxon>Actinomycetes</taxon>
        <taxon>Propionibacteriales</taxon>
        <taxon>Kribbellaceae</taxon>
        <taxon>Kribbella</taxon>
    </lineage>
</organism>
<evidence type="ECO:0000256" key="1">
    <source>
        <dbReference type="SAM" id="MobiDB-lite"/>
    </source>
</evidence>
<proteinExistence type="predicted"/>
<dbReference type="EMBL" id="JAGINT010000002">
    <property type="protein sequence ID" value="MBP2353359.1"/>
    <property type="molecule type" value="Genomic_DNA"/>
</dbReference>
<evidence type="ECO:0000313" key="3">
    <source>
        <dbReference type="Proteomes" id="UP000755585"/>
    </source>
</evidence>
<keyword evidence="3" id="KW-1185">Reference proteome</keyword>
<reference evidence="2 3" key="1">
    <citation type="submission" date="2021-03" db="EMBL/GenBank/DDBJ databases">
        <title>Sequencing the genomes of 1000 actinobacteria strains.</title>
        <authorList>
            <person name="Klenk H.-P."/>
        </authorList>
    </citation>
    <scope>NUCLEOTIDE SEQUENCE [LARGE SCALE GENOMIC DNA]</scope>
    <source>
        <strain evidence="2 3">DSM 18824</strain>
    </source>
</reference>
<comment type="caution">
    <text evidence="2">The sequence shown here is derived from an EMBL/GenBank/DDBJ whole genome shotgun (WGS) entry which is preliminary data.</text>
</comment>
<evidence type="ECO:0000313" key="2">
    <source>
        <dbReference type="EMBL" id="MBP2353359.1"/>
    </source>
</evidence>
<dbReference type="Proteomes" id="UP000755585">
    <property type="component" value="Unassembled WGS sequence"/>
</dbReference>
<protein>
    <submittedName>
        <fullName evidence="2">Uncharacterized protein</fullName>
    </submittedName>
</protein>